<gene>
    <name evidence="2" type="ORF">LTRI10_LOCUS14517</name>
</gene>
<reference evidence="2 3" key="1">
    <citation type="submission" date="2024-04" db="EMBL/GenBank/DDBJ databases">
        <authorList>
            <person name="Fracassetti M."/>
        </authorList>
    </citation>
    <scope>NUCLEOTIDE SEQUENCE [LARGE SCALE GENOMIC DNA]</scope>
</reference>
<evidence type="ECO:0000256" key="1">
    <source>
        <dbReference type="SAM" id="MobiDB-lite"/>
    </source>
</evidence>
<keyword evidence="3" id="KW-1185">Reference proteome</keyword>
<feature type="compositionally biased region" description="Low complexity" evidence="1">
    <location>
        <begin position="41"/>
        <end position="98"/>
    </location>
</feature>
<proteinExistence type="predicted"/>
<dbReference type="EMBL" id="OZ034815">
    <property type="protein sequence ID" value="CAL1372517.1"/>
    <property type="molecule type" value="Genomic_DNA"/>
</dbReference>
<sequence length="98" mass="10227">MDRSPKQQRSISSDEPTLFPDEVLERVLALLESPKDRTPSPRRSSPAGSPGSGASRSRGSPDSPTSTSSRTTRAPTSAPGSCSSPPSILSSRSSGSRE</sequence>
<feature type="region of interest" description="Disordered" evidence="1">
    <location>
        <begin position="1"/>
        <end position="98"/>
    </location>
</feature>
<dbReference type="Proteomes" id="UP001497516">
    <property type="component" value="Chromosome 2"/>
</dbReference>
<evidence type="ECO:0000313" key="3">
    <source>
        <dbReference type="Proteomes" id="UP001497516"/>
    </source>
</evidence>
<name>A0AAV2DGU1_9ROSI</name>
<accession>A0AAV2DGU1</accession>
<evidence type="ECO:0000313" key="2">
    <source>
        <dbReference type="EMBL" id="CAL1372517.1"/>
    </source>
</evidence>
<dbReference type="AlphaFoldDB" id="A0AAV2DGU1"/>
<organism evidence="2 3">
    <name type="scientific">Linum trigynum</name>
    <dbReference type="NCBI Taxonomy" id="586398"/>
    <lineage>
        <taxon>Eukaryota</taxon>
        <taxon>Viridiplantae</taxon>
        <taxon>Streptophyta</taxon>
        <taxon>Embryophyta</taxon>
        <taxon>Tracheophyta</taxon>
        <taxon>Spermatophyta</taxon>
        <taxon>Magnoliopsida</taxon>
        <taxon>eudicotyledons</taxon>
        <taxon>Gunneridae</taxon>
        <taxon>Pentapetalae</taxon>
        <taxon>rosids</taxon>
        <taxon>fabids</taxon>
        <taxon>Malpighiales</taxon>
        <taxon>Linaceae</taxon>
        <taxon>Linum</taxon>
    </lineage>
</organism>
<protein>
    <submittedName>
        <fullName evidence="2">Uncharacterized protein</fullName>
    </submittedName>
</protein>